<evidence type="ECO:0000259" key="1">
    <source>
        <dbReference type="Pfam" id="PF08937"/>
    </source>
</evidence>
<dbReference type="SUPFAM" id="SSF52206">
    <property type="entry name" value="Hypothetical protein MTH538"/>
    <property type="match status" value="1"/>
</dbReference>
<dbReference type="InterPro" id="IPR015032">
    <property type="entry name" value="ThsB__TIR-like_domain"/>
</dbReference>
<reference evidence="2 3" key="1">
    <citation type="submission" date="2021-03" db="EMBL/GenBank/DDBJ databases">
        <title>Complete genome of Polaribacter_sp.SM13.</title>
        <authorList>
            <person name="Jeong S.W."/>
            <person name="Bae J.W."/>
        </authorList>
    </citation>
    <scope>NUCLEOTIDE SEQUENCE [LARGE SCALE GENOMIC DNA]</scope>
    <source>
        <strain evidence="2 3">SM13</strain>
    </source>
</reference>
<proteinExistence type="predicted"/>
<keyword evidence="3" id="KW-1185">Reference proteome</keyword>
<protein>
    <submittedName>
        <fullName evidence="2">TIR domain-containing protein</fullName>
    </submittedName>
</protein>
<dbReference type="InterPro" id="IPR036490">
    <property type="entry name" value="ThsB_TIR-like_sf"/>
</dbReference>
<dbReference type="AlphaFoldDB" id="A0A975CPG4"/>
<organism evidence="2 3">
    <name type="scientific">Polaribacter cellanae</name>
    <dbReference type="NCBI Taxonomy" id="2818493"/>
    <lineage>
        <taxon>Bacteria</taxon>
        <taxon>Pseudomonadati</taxon>
        <taxon>Bacteroidota</taxon>
        <taxon>Flavobacteriia</taxon>
        <taxon>Flavobacteriales</taxon>
        <taxon>Flavobacteriaceae</taxon>
    </lineage>
</organism>
<evidence type="ECO:0000313" key="3">
    <source>
        <dbReference type="Proteomes" id="UP000663920"/>
    </source>
</evidence>
<dbReference type="KEGG" id="pcea:J3359_03125"/>
<feature type="domain" description="Thoeris protein ThsB TIR-like" evidence="1">
    <location>
        <begin position="4"/>
        <end position="83"/>
    </location>
</feature>
<accession>A0A975CPG4</accession>
<dbReference type="EMBL" id="CP071869">
    <property type="protein sequence ID" value="QTE23283.1"/>
    <property type="molecule type" value="Genomic_DNA"/>
</dbReference>
<gene>
    <name evidence="2" type="ORF">J3359_03125</name>
</gene>
<dbReference type="Proteomes" id="UP000663920">
    <property type="component" value="Chromosome"/>
</dbReference>
<dbReference type="Gene3D" id="3.40.50.9200">
    <property type="entry name" value="Hypothetical protein MTH538"/>
    <property type="match status" value="1"/>
</dbReference>
<sequence>MDNRSYFYYKNYSVPKDDPVHTNGTDKELIDAIYNRLRLCHVVLIMGGVYSTYSKWINKEILIANESFSIPKPIIGIKPWGQTNISTKVQENAVEIVGWNTESIVAAIRKHSNA</sequence>
<dbReference type="RefSeq" id="WP_208079294.1">
    <property type="nucleotide sequence ID" value="NZ_CP071869.1"/>
</dbReference>
<evidence type="ECO:0000313" key="2">
    <source>
        <dbReference type="EMBL" id="QTE23283.1"/>
    </source>
</evidence>
<dbReference type="Pfam" id="PF08937">
    <property type="entry name" value="ThsB_TIR"/>
    <property type="match status" value="1"/>
</dbReference>
<name>A0A975CPG4_9FLAO</name>